<evidence type="ECO:0000313" key="2">
    <source>
        <dbReference type="EMBL" id="HIS64686.1"/>
    </source>
</evidence>
<reference evidence="2" key="1">
    <citation type="submission" date="2020-10" db="EMBL/GenBank/DDBJ databases">
        <authorList>
            <person name="Gilroy R."/>
        </authorList>
    </citation>
    <scope>NUCLEOTIDE SEQUENCE</scope>
    <source>
        <strain evidence="2">ChiBcec16-1751</strain>
    </source>
</reference>
<reference evidence="2" key="2">
    <citation type="journal article" date="2021" name="PeerJ">
        <title>Extensive microbial diversity within the chicken gut microbiome revealed by metagenomics and culture.</title>
        <authorList>
            <person name="Gilroy R."/>
            <person name="Ravi A."/>
            <person name="Getino M."/>
            <person name="Pursley I."/>
            <person name="Horton D.L."/>
            <person name="Alikhan N.F."/>
            <person name="Baker D."/>
            <person name="Gharbi K."/>
            <person name="Hall N."/>
            <person name="Watson M."/>
            <person name="Adriaenssens E.M."/>
            <person name="Foster-Nyarko E."/>
            <person name="Jarju S."/>
            <person name="Secka A."/>
            <person name="Antonio M."/>
            <person name="Oren A."/>
            <person name="Chaudhuri R.R."/>
            <person name="La Ragione R."/>
            <person name="Hildebrand F."/>
            <person name="Pallen M.J."/>
        </authorList>
    </citation>
    <scope>NUCLEOTIDE SEQUENCE</scope>
    <source>
        <strain evidence="2">ChiBcec16-1751</strain>
    </source>
</reference>
<evidence type="ECO:0000256" key="1">
    <source>
        <dbReference type="SAM" id="MobiDB-lite"/>
    </source>
</evidence>
<protein>
    <submittedName>
        <fullName evidence="2">Uncharacterized protein</fullName>
    </submittedName>
</protein>
<feature type="compositionally biased region" description="Low complexity" evidence="1">
    <location>
        <begin position="51"/>
        <end position="70"/>
    </location>
</feature>
<dbReference type="AlphaFoldDB" id="A0A9D1JSY8"/>
<evidence type="ECO:0000313" key="3">
    <source>
        <dbReference type="Proteomes" id="UP000886741"/>
    </source>
</evidence>
<name>A0A9D1JSY8_9FIRM</name>
<dbReference type="EMBL" id="DVJJ01000078">
    <property type="protein sequence ID" value="HIS64686.1"/>
    <property type="molecule type" value="Genomic_DNA"/>
</dbReference>
<proteinExistence type="predicted"/>
<comment type="caution">
    <text evidence="2">The sequence shown here is derived from an EMBL/GenBank/DDBJ whole genome shotgun (WGS) entry which is preliminary data.</text>
</comment>
<feature type="region of interest" description="Disordered" evidence="1">
    <location>
        <begin position="51"/>
        <end position="95"/>
    </location>
</feature>
<dbReference type="Proteomes" id="UP000886741">
    <property type="component" value="Unassembled WGS sequence"/>
</dbReference>
<organism evidence="2 3">
    <name type="scientific">Candidatus Avoscillospira avistercoris</name>
    <dbReference type="NCBI Taxonomy" id="2840707"/>
    <lineage>
        <taxon>Bacteria</taxon>
        <taxon>Bacillati</taxon>
        <taxon>Bacillota</taxon>
        <taxon>Clostridia</taxon>
        <taxon>Eubacteriales</taxon>
        <taxon>Oscillospiraceae</taxon>
        <taxon>Oscillospiraceae incertae sedis</taxon>
        <taxon>Candidatus Avoscillospira</taxon>
    </lineage>
</organism>
<sequence>MDRNFRAALNGFNRTDVVAYIEECAINHEKALRQLRDENARLRADLEALQARQEAAPEPAPAPVEAQEAPQAEEPEIPTQPEPEPEVVPIAPPATSSAEELAAYRRAEAVERAARNRAAALCRQVNAIMDSTSRQLEGSRGDVDTVMSDLNICLRQLNDTFAQLRIIFDDAVQALTTVEPMKPDDES</sequence>
<gene>
    <name evidence="2" type="ORF">IAA83_04855</name>
</gene>
<accession>A0A9D1JSY8</accession>